<reference evidence="2" key="1">
    <citation type="submission" date="2021-01" db="EMBL/GenBank/DDBJ databases">
        <authorList>
            <person name="Corre E."/>
            <person name="Pelletier E."/>
            <person name="Niang G."/>
            <person name="Scheremetjew M."/>
            <person name="Finn R."/>
            <person name="Kale V."/>
            <person name="Holt S."/>
            <person name="Cochrane G."/>
            <person name="Meng A."/>
            <person name="Brown T."/>
            <person name="Cohen L."/>
        </authorList>
    </citation>
    <scope>NUCLEOTIDE SEQUENCE</scope>
    <source>
        <strain evidence="2">NIES-381</strain>
    </source>
</reference>
<evidence type="ECO:0000256" key="1">
    <source>
        <dbReference type="SAM" id="MobiDB-lite"/>
    </source>
</evidence>
<dbReference type="EMBL" id="HBGA01152715">
    <property type="protein sequence ID" value="CAD9044313.1"/>
    <property type="molecule type" value="Transcribed_RNA"/>
</dbReference>
<name>A0A7S1JHK2_9EUGL</name>
<protein>
    <submittedName>
        <fullName evidence="2">Uncharacterized protein</fullName>
    </submittedName>
</protein>
<proteinExistence type="predicted"/>
<feature type="compositionally biased region" description="Polar residues" evidence="1">
    <location>
        <begin position="485"/>
        <end position="498"/>
    </location>
</feature>
<dbReference type="AlphaFoldDB" id="A0A7S1JHK2"/>
<organism evidence="2">
    <name type="scientific">Eutreptiella gymnastica</name>
    <dbReference type="NCBI Taxonomy" id="73025"/>
    <lineage>
        <taxon>Eukaryota</taxon>
        <taxon>Discoba</taxon>
        <taxon>Euglenozoa</taxon>
        <taxon>Euglenida</taxon>
        <taxon>Spirocuta</taxon>
        <taxon>Euglenophyceae</taxon>
        <taxon>Eutreptiales</taxon>
        <taxon>Eutreptiaceae</taxon>
        <taxon>Eutreptiella</taxon>
    </lineage>
</organism>
<gene>
    <name evidence="2" type="ORF">EGYM00392_LOCUS55496</name>
</gene>
<sequence>MDIESLLETQRNDALGKPVQTKEPRQLVDDKTPKEFVKALVQMSDIPDIDKRLNDSVDALTFALRVRNGAHLYFFCRNYFRHNRASKKIARRWAFHHAWRDLCLYGLVAVWIKVEAHSLLTSGIGSQKADADRRASAFNCDPMESAEGSDGESALARRTSVRKSSEAMSLRKRASVACLRTDSSPTRGDLGTPTEPDNRVYIWDLFRGRRITERSKWAIMLVLYKCRQQEFKREAEARGRGLPLPDWNPFQLTLFRVPRGSATKWIQYMENGNTPEAKFYLDLADKAMLKIRRLLAPKDSSQKGAGFTSVFSALQYLAQVVQRQSSMLKALMGPNFEYEEYVPSAPPKRKSEASVLQPLSARGMVRSEDASPPSSARASEFGTPSRQSSTYSLGGEEKASLSARRVSMRQPPEAGMSRHNSLSARKPQQLRALEPGTARDWRPSATDTSPTALGNVAPSPPRGSMGKGSARPVRSPQQLPPLDRNNFSPNSFSPTGRSTPRRTADSVHLPPPPGRA</sequence>
<feature type="region of interest" description="Disordered" evidence="1">
    <location>
        <begin position="362"/>
        <end position="516"/>
    </location>
</feature>
<feature type="region of interest" description="Disordered" evidence="1">
    <location>
        <begin position="142"/>
        <end position="168"/>
    </location>
</feature>
<accession>A0A7S1JHK2</accession>
<feature type="compositionally biased region" description="Polar residues" evidence="1">
    <location>
        <begin position="372"/>
        <end position="392"/>
    </location>
</feature>
<evidence type="ECO:0000313" key="2">
    <source>
        <dbReference type="EMBL" id="CAD9044313.1"/>
    </source>
</evidence>